<dbReference type="CDD" id="cd09112">
    <property type="entry name" value="PLDc_CLS_2"/>
    <property type="match status" value="1"/>
</dbReference>
<keyword evidence="2" id="KW-0808">Transferase</keyword>
<dbReference type="SMART" id="SM00155">
    <property type="entry name" value="PLDc"/>
    <property type="match status" value="1"/>
</dbReference>
<dbReference type="InterPro" id="IPR025202">
    <property type="entry name" value="PLD-like_dom"/>
</dbReference>
<dbReference type="AlphaFoldDB" id="A0A645CIG7"/>
<dbReference type="GO" id="GO:0032049">
    <property type="term" value="P:cardiolipin biosynthetic process"/>
    <property type="evidence" value="ECO:0007669"/>
    <property type="project" value="UniProtKB-ARBA"/>
</dbReference>
<dbReference type="GO" id="GO:0030572">
    <property type="term" value="F:phosphatidyltransferase activity"/>
    <property type="evidence" value="ECO:0007669"/>
    <property type="project" value="UniProtKB-ARBA"/>
</dbReference>
<dbReference type="EMBL" id="VSSQ01027453">
    <property type="protein sequence ID" value="MPM76713.1"/>
    <property type="molecule type" value="Genomic_DNA"/>
</dbReference>
<proteinExistence type="predicted"/>
<comment type="caution">
    <text evidence="2">The sequence shown here is derived from an EMBL/GenBank/DDBJ whole genome shotgun (WGS) entry which is preliminary data.</text>
</comment>
<dbReference type="Gene3D" id="3.30.870.10">
    <property type="entry name" value="Endonuclease Chain A"/>
    <property type="match status" value="1"/>
</dbReference>
<dbReference type="PROSITE" id="PS50035">
    <property type="entry name" value="PLD"/>
    <property type="match status" value="1"/>
</dbReference>
<sequence length="98" mass="11017">MESGAKCYTYNNGFIHSKMLSIDGRVCCVGSANMDIRSFSLNFEVSAIVYDEATTLKLEEAFKQDLLKSTLLTKEHYKSRSGIIKLKESISRLMSPIL</sequence>
<dbReference type="PANTHER" id="PTHR21248">
    <property type="entry name" value="CARDIOLIPIN SYNTHASE"/>
    <property type="match status" value="1"/>
</dbReference>
<dbReference type="EC" id="2.7.8.-" evidence="2"/>
<evidence type="ECO:0000313" key="2">
    <source>
        <dbReference type="EMBL" id="MPM76713.1"/>
    </source>
</evidence>
<evidence type="ECO:0000259" key="1">
    <source>
        <dbReference type="PROSITE" id="PS50035"/>
    </source>
</evidence>
<dbReference type="Pfam" id="PF13091">
    <property type="entry name" value="PLDc_2"/>
    <property type="match status" value="1"/>
</dbReference>
<accession>A0A645CIG7</accession>
<dbReference type="InterPro" id="IPR001736">
    <property type="entry name" value="PLipase_D/transphosphatidylase"/>
</dbReference>
<organism evidence="2">
    <name type="scientific">bioreactor metagenome</name>
    <dbReference type="NCBI Taxonomy" id="1076179"/>
    <lineage>
        <taxon>unclassified sequences</taxon>
        <taxon>metagenomes</taxon>
        <taxon>ecological metagenomes</taxon>
    </lineage>
</organism>
<dbReference type="PANTHER" id="PTHR21248:SF22">
    <property type="entry name" value="PHOSPHOLIPASE D"/>
    <property type="match status" value="1"/>
</dbReference>
<dbReference type="SUPFAM" id="SSF56024">
    <property type="entry name" value="Phospholipase D/nuclease"/>
    <property type="match status" value="1"/>
</dbReference>
<name>A0A645CIG7_9ZZZZ</name>
<feature type="domain" description="PLD phosphodiesterase" evidence="1">
    <location>
        <begin position="11"/>
        <end position="38"/>
    </location>
</feature>
<protein>
    <submittedName>
        <fullName evidence="2">Cardiolipin synthase</fullName>
        <ecNumber evidence="2">2.7.8.-</ecNumber>
    </submittedName>
</protein>
<reference evidence="2" key="1">
    <citation type="submission" date="2019-08" db="EMBL/GenBank/DDBJ databases">
        <authorList>
            <person name="Kucharzyk K."/>
            <person name="Murdoch R.W."/>
            <person name="Higgins S."/>
            <person name="Loffler F."/>
        </authorList>
    </citation>
    <scope>NUCLEOTIDE SEQUENCE</scope>
</reference>
<gene>
    <name evidence="2" type="primary">cls_8</name>
    <name evidence="2" type="ORF">SDC9_123712</name>
</gene>